<dbReference type="AlphaFoldDB" id="A0A0F9EYC5"/>
<accession>A0A0F9EYC5</accession>
<organism evidence="1">
    <name type="scientific">marine sediment metagenome</name>
    <dbReference type="NCBI Taxonomy" id="412755"/>
    <lineage>
        <taxon>unclassified sequences</taxon>
        <taxon>metagenomes</taxon>
        <taxon>ecological metagenomes</taxon>
    </lineage>
</organism>
<evidence type="ECO:0000313" key="1">
    <source>
        <dbReference type="EMBL" id="KKL28808.1"/>
    </source>
</evidence>
<name>A0A0F9EYC5_9ZZZZ</name>
<sequence>MVTERELATILAALRLWQGGPRHDLMNIATNDGEFVQLSGAEIDVLAERLNFEGSE</sequence>
<comment type="caution">
    <text evidence="1">The sequence shown here is derived from an EMBL/GenBank/DDBJ whole genome shotgun (WGS) entry which is preliminary data.</text>
</comment>
<gene>
    <name evidence="1" type="ORF">LCGC14_2371380</name>
</gene>
<proteinExistence type="predicted"/>
<protein>
    <submittedName>
        <fullName evidence="1">Uncharacterized protein</fullName>
    </submittedName>
</protein>
<reference evidence="1" key="1">
    <citation type="journal article" date="2015" name="Nature">
        <title>Complex archaea that bridge the gap between prokaryotes and eukaryotes.</title>
        <authorList>
            <person name="Spang A."/>
            <person name="Saw J.H."/>
            <person name="Jorgensen S.L."/>
            <person name="Zaremba-Niedzwiedzka K."/>
            <person name="Martijn J."/>
            <person name="Lind A.E."/>
            <person name="van Eijk R."/>
            <person name="Schleper C."/>
            <person name="Guy L."/>
            <person name="Ettema T.J."/>
        </authorList>
    </citation>
    <scope>NUCLEOTIDE SEQUENCE</scope>
</reference>
<dbReference type="EMBL" id="LAZR01034962">
    <property type="protein sequence ID" value="KKL28808.1"/>
    <property type="molecule type" value="Genomic_DNA"/>
</dbReference>